<evidence type="ECO:0000313" key="3">
    <source>
        <dbReference type="Proteomes" id="UP001268610"/>
    </source>
</evidence>
<feature type="region of interest" description="Disordered" evidence="1">
    <location>
        <begin position="81"/>
        <end position="107"/>
    </location>
</feature>
<evidence type="ECO:0000313" key="2">
    <source>
        <dbReference type="EMBL" id="MDR9778927.1"/>
    </source>
</evidence>
<name>A0AAJ2GZT2_9HYPH</name>
<organism evidence="2 3">
    <name type="scientific">Rhizobium hidalgonense</name>
    <dbReference type="NCBI Taxonomy" id="1538159"/>
    <lineage>
        <taxon>Bacteria</taxon>
        <taxon>Pseudomonadati</taxon>
        <taxon>Pseudomonadota</taxon>
        <taxon>Alphaproteobacteria</taxon>
        <taxon>Hyphomicrobiales</taxon>
        <taxon>Rhizobiaceae</taxon>
        <taxon>Rhizobium/Agrobacterium group</taxon>
        <taxon>Rhizobium</taxon>
    </lineage>
</organism>
<dbReference type="RefSeq" id="WP_310866873.1">
    <property type="nucleotide sequence ID" value="NZ_JAVLSF010001378.1"/>
</dbReference>
<evidence type="ECO:0000256" key="1">
    <source>
        <dbReference type="SAM" id="MobiDB-lite"/>
    </source>
</evidence>
<dbReference type="AlphaFoldDB" id="A0AAJ2GZT2"/>
<sequence length="107" mass="11344">KPSASVASGNDAALTKAKTDETMVNSHSNAYSKSQSNDQLKHQSKTHAEHRVKNSATNRITEVKPKQGIINADGIKANSAQAIKKPAANPKAGTKPTASRPDRVTNQ</sequence>
<feature type="non-terminal residue" evidence="2">
    <location>
        <position position="1"/>
    </location>
</feature>
<feature type="non-terminal residue" evidence="2">
    <location>
        <position position="107"/>
    </location>
</feature>
<feature type="region of interest" description="Disordered" evidence="1">
    <location>
        <begin position="1"/>
        <end position="58"/>
    </location>
</feature>
<feature type="compositionally biased region" description="Polar residues" evidence="1">
    <location>
        <begin position="22"/>
        <end position="38"/>
    </location>
</feature>
<protein>
    <submittedName>
        <fullName evidence="2">Uncharacterized protein</fullName>
    </submittedName>
</protein>
<dbReference type="EMBL" id="JAVLSF010001378">
    <property type="protein sequence ID" value="MDR9778927.1"/>
    <property type="molecule type" value="Genomic_DNA"/>
</dbReference>
<proteinExistence type="predicted"/>
<reference evidence="2" key="1">
    <citation type="submission" date="2023-04" db="EMBL/GenBank/DDBJ databases">
        <title>Genomic characterization of faba bean (Vicia faba) microsymbionts in Mexican soils.</title>
        <authorList>
            <person name="Rivera Orduna F.N."/>
            <person name="Guevara-Luna J."/>
            <person name="Yan J."/>
            <person name="Arroyo-Herrera I."/>
            <person name="Li Y."/>
            <person name="Vasquez-Murrieta M.S."/>
            <person name="Wang E.T."/>
        </authorList>
    </citation>
    <scope>NUCLEOTIDE SEQUENCE</scope>
    <source>
        <strain evidence="2">CH26</strain>
    </source>
</reference>
<comment type="caution">
    <text evidence="2">The sequence shown here is derived from an EMBL/GenBank/DDBJ whole genome shotgun (WGS) entry which is preliminary data.</text>
</comment>
<accession>A0AAJ2GZT2</accession>
<dbReference type="Proteomes" id="UP001268610">
    <property type="component" value="Unassembled WGS sequence"/>
</dbReference>
<gene>
    <name evidence="2" type="ORF">RJJ65_40990</name>
</gene>